<dbReference type="Proteomes" id="UP000324705">
    <property type="component" value="Chromosome 5B"/>
</dbReference>
<keyword evidence="6" id="KW-1185">Reference proteome</keyword>
<evidence type="ECO:0000313" key="5">
    <source>
        <dbReference type="EMBL" id="VAI38940.1"/>
    </source>
</evidence>
<dbReference type="GO" id="GO:0016020">
    <property type="term" value="C:membrane"/>
    <property type="evidence" value="ECO:0007669"/>
    <property type="project" value="UniProtKB-SubCell"/>
</dbReference>
<comment type="subcellular location">
    <subcellularLocation>
        <location evidence="1">Membrane</location>
        <topology evidence="1">Single-pass membrane protein</topology>
    </subcellularLocation>
</comment>
<dbReference type="PANTHER" id="PTHR33491">
    <property type="entry name" value="OSJNBA0016N04.9 PROTEIN"/>
    <property type="match status" value="1"/>
</dbReference>
<evidence type="ECO:0000256" key="2">
    <source>
        <dbReference type="ARBA" id="ARBA00022729"/>
    </source>
</evidence>
<feature type="signal peptide" evidence="3">
    <location>
        <begin position="1"/>
        <end position="25"/>
    </location>
</feature>
<dbReference type="EMBL" id="LT934120">
    <property type="protein sequence ID" value="VAI38940.1"/>
    <property type="molecule type" value="Genomic_DNA"/>
</dbReference>
<name>A0A9R0XLQ5_TRITD</name>
<keyword evidence="2 3" id="KW-0732">Signal</keyword>
<reference evidence="5 6" key="1">
    <citation type="submission" date="2017-09" db="EMBL/GenBank/DDBJ databases">
        <authorList>
            <consortium name="International Durum Wheat Genome Sequencing Consortium (IDWGSC)"/>
            <person name="Milanesi L."/>
        </authorList>
    </citation>
    <scope>NUCLEOTIDE SEQUENCE [LARGE SCALE GENOMIC DNA]</scope>
    <source>
        <strain evidence="6">cv. Svevo</strain>
    </source>
</reference>
<dbReference type="OMA" id="SHIIMSA"/>
<accession>A0A9R0XLQ5</accession>
<feature type="domain" description="Wall-associated receptor kinase galacturonan-binding" evidence="4">
    <location>
        <begin position="32"/>
        <end position="97"/>
    </location>
</feature>
<evidence type="ECO:0000256" key="3">
    <source>
        <dbReference type="SAM" id="SignalP"/>
    </source>
</evidence>
<protein>
    <recommendedName>
        <fullName evidence="4">Wall-associated receptor kinase galacturonan-binding domain-containing protein</fullName>
    </recommendedName>
</protein>
<organism evidence="5 6">
    <name type="scientific">Triticum turgidum subsp. durum</name>
    <name type="common">Durum wheat</name>
    <name type="synonym">Triticum durum</name>
    <dbReference type="NCBI Taxonomy" id="4567"/>
    <lineage>
        <taxon>Eukaryota</taxon>
        <taxon>Viridiplantae</taxon>
        <taxon>Streptophyta</taxon>
        <taxon>Embryophyta</taxon>
        <taxon>Tracheophyta</taxon>
        <taxon>Spermatophyta</taxon>
        <taxon>Magnoliopsida</taxon>
        <taxon>Liliopsida</taxon>
        <taxon>Poales</taxon>
        <taxon>Poaceae</taxon>
        <taxon>BOP clade</taxon>
        <taxon>Pooideae</taxon>
        <taxon>Triticodae</taxon>
        <taxon>Triticeae</taxon>
        <taxon>Triticinae</taxon>
        <taxon>Triticum</taxon>
    </lineage>
</organism>
<dbReference type="AlphaFoldDB" id="A0A9R0XLQ5"/>
<evidence type="ECO:0000313" key="6">
    <source>
        <dbReference type="Proteomes" id="UP000324705"/>
    </source>
</evidence>
<dbReference type="InterPro" id="IPR025287">
    <property type="entry name" value="WAK_GUB"/>
</dbReference>
<evidence type="ECO:0000259" key="4">
    <source>
        <dbReference type="Pfam" id="PF13947"/>
    </source>
</evidence>
<dbReference type="GO" id="GO:0030247">
    <property type="term" value="F:polysaccharide binding"/>
    <property type="evidence" value="ECO:0007669"/>
    <property type="project" value="InterPro"/>
</dbReference>
<evidence type="ECO:0000256" key="1">
    <source>
        <dbReference type="ARBA" id="ARBA00004167"/>
    </source>
</evidence>
<gene>
    <name evidence="5" type="ORF">TRITD_5Bv1G230040</name>
</gene>
<sequence>MAPVSSVIALAAVLVVLQLSAAAAAAVDARGCTRKCGDVAVPYPFGVVGDPGGADCYLPGLNLTCETSRNDPPRLLLGDGTLQVVEISIENGTVRAVHAGDIKIDADGNGTFGGGLRVHGPYMLTFNNELIVTGCNVMATLQEESSHIIMSACASFCPDPNGAFSEGIDHSGPGKYCNGQGCCQAAIAVIRDEAAGYVAFKWFGQNRSSDNEAGPPARVFVAEEGWFDNYHHGAMKVPLSKDAMAVPILLYWQIVDVDPPPSTDYTRWFAGSGDCPTKVTTNICKSNNSVCGRTKGYYCYCKEGYEGNPYIPDGCQG</sequence>
<feature type="chain" id="PRO_5040398420" description="Wall-associated receptor kinase galacturonan-binding domain-containing protein" evidence="3">
    <location>
        <begin position="26"/>
        <end position="317"/>
    </location>
</feature>
<dbReference type="Gramene" id="TRITD5Bv1G230040.1">
    <property type="protein sequence ID" value="TRITD5Bv1G230040.1"/>
    <property type="gene ID" value="TRITD5Bv1G230040"/>
</dbReference>
<dbReference type="Pfam" id="PF13947">
    <property type="entry name" value="GUB_WAK_bind"/>
    <property type="match status" value="1"/>
</dbReference>
<proteinExistence type="predicted"/>